<evidence type="ECO:0000313" key="2">
    <source>
        <dbReference type="EMBL" id="MBA9074737.1"/>
    </source>
</evidence>
<comment type="caution">
    <text evidence="2">The sequence shown here is derived from an EMBL/GenBank/DDBJ whole genome shotgun (WGS) entry which is preliminary data.</text>
</comment>
<accession>A0ABR6DST0</accession>
<feature type="domain" description="DUF4365" evidence="1">
    <location>
        <begin position="14"/>
        <end position="148"/>
    </location>
</feature>
<gene>
    <name evidence="2" type="ORF">GGR22_002910</name>
</gene>
<reference evidence="2 3" key="1">
    <citation type="submission" date="2020-08" db="EMBL/GenBank/DDBJ databases">
        <title>Genomic Encyclopedia of Type Strains, Phase IV (KMG-IV): sequencing the most valuable type-strain genomes for metagenomic binning, comparative biology and taxonomic classification.</title>
        <authorList>
            <person name="Goeker M."/>
        </authorList>
    </citation>
    <scope>NUCLEOTIDE SEQUENCE [LARGE SCALE GENOMIC DNA]</scope>
    <source>
        <strain evidence="2 3">DSM 100397</strain>
    </source>
</reference>
<sequence>MDLPKYDNASKKGEDGITIVKTIVENELNWVFRKNHQETDFGIDAYIDIISEAGHVTGKSIALQIKTGESYFKEKNDLGWVYRGEMKHLNYYLNHDIPVIIILVDNVKKEVFWTACEPDKTIRAGENWKINVSSNQKLLKKSKSELEKHVSPVTDYVSQLEHFWEENKMLLKFKRLILIVDKDSVEKKNFSDIVSVFERIQTNPELIMNYKDNVEISIHGYDNDFRELYQIKEVVEWLHEIINKVEGWLYFLNMSDSGQFLKLIFISNIQYELHPEKNTTTKRYLEYDTKKAKDFVFVLFDNFNAFCEKHNISEEVNEEISVKFLEFIS</sequence>
<dbReference type="InterPro" id="IPR025375">
    <property type="entry name" value="DUF4365"/>
</dbReference>
<name>A0ABR6DST0_9FLAO</name>
<keyword evidence="3" id="KW-1185">Reference proteome</keyword>
<protein>
    <recommendedName>
        <fullName evidence="1">DUF4365 domain-containing protein</fullName>
    </recommendedName>
</protein>
<dbReference type="RefSeq" id="WP_182494196.1">
    <property type="nucleotide sequence ID" value="NZ_JACJIS010000003.1"/>
</dbReference>
<dbReference type="Proteomes" id="UP000555003">
    <property type="component" value="Unassembled WGS sequence"/>
</dbReference>
<dbReference type="EMBL" id="JACJIS010000003">
    <property type="protein sequence ID" value="MBA9074737.1"/>
    <property type="molecule type" value="Genomic_DNA"/>
</dbReference>
<dbReference type="Pfam" id="PF14280">
    <property type="entry name" value="DUF4365"/>
    <property type="match status" value="1"/>
</dbReference>
<proteinExistence type="predicted"/>
<evidence type="ECO:0000259" key="1">
    <source>
        <dbReference type="Pfam" id="PF14280"/>
    </source>
</evidence>
<organism evidence="2 3">
    <name type="scientific">Flavobacterium gossypii</name>
    <dbReference type="NCBI Taxonomy" id="1646119"/>
    <lineage>
        <taxon>Bacteria</taxon>
        <taxon>Pseudomonadati</taxon>
        <taxon>Bacteroidota</taxon>
        <taxon>Flavobacteriia</taxon>
        <taxon>Flavobacteriales</taxon>
        <taxon>Flavobacteriaceae</taxon>
        <taxon>Flavobacterium</taxon>
    </lineage>
</organism>
<evidence type="ECO:0000313" key="3">
    <source>
        <dbReference type="Proteomes" id="UP000555003"/>
    </source>
</evidence>